<dbReference type="EMBL" id="CP045851">
    <property type="protein sequence ID" value="QGG94659.1"/>
    <property type="molecule type" value="Genomic_DNA"/>
</dbReference>
<comment type="function">
    <text evidence="7">Required for formation of the rod structure of the flagellar apparatus. Together with FliI and FliH, may constitute the export apparatus of flagellin.</text>
</comment>
<dbReference type="InterPro" id="IPR042196">
    <property type="entry name" value="FHIPEP_4"/>
</dbReference>
<evidence type="ECO:0000256" key="5">
    <source>
        <dbReference type="ARBA" id="ARBA00022989"/>
    </source>
</evidence>
<keyword evidence="5 7" id="KW-1133">Transmembrane helix</keyword>
<evidence type="ECO:0000313" key="9">
    <source>
        <dbReference type="Proteomes" id="UP000334019"/>
    </source>
</evidence>
<evidence type="ECO:0000256" key="4">
    <source>
        <dbReference type="ARBA" id="ARBA00022692"/>
    </source>
</evidence>
<feature type="transmembrane region" description="Helical" evidence="7">
    <location>
        <begin position="6"/>
        <end position="26"/>
    </location>
</feature>
<dbReference type="AlphaFoldDB" id="A0A5Q2RCP4"/>
<dbReference type="Gene3D" id="3.40.30.60">
    <property type="entry name" value="FHIPEP family, domain 1"/>
    <property type="match status" value="1"/>
</dbReference>
<name>A0A5Q2RCP4_9ACTN</name>
<evidence type="ECO:0000256" key="6">
    <source>
        <dbReference type="ARBA" id="ARBA00023136"/>
    </source>
</evidence>
<keyword evidence="7" id="KW-1006">Bacterial flagellum protein export</keyword>
<dbReference type="InterPro" id="IPR042193">
    <property type="entry name" value="FHIPEP_3"/>
</dbReference>
<keyword evidence="8" id="KW-0966">Cell projection</keyword>
<dbReference type="GO" id="GO:0005886">
    <property type="term" value="C:plasma membrane"/>
    <property type="evidence" value="ECO:0007669"/>
    <property type="project" value="UniProtKB-SubCell"/>
</dbReference>
<keyword evidence="4 7" id="KW-0812">Transmembrane</keyword>
<dbReference type="RefSeq" id="WP_153758765.1">
    <property type="nucleotide sequence ID" value="NZ_CP045851.1"/>
</dbReference>
<keyword evidence="8" id="KW-0969">Cilium</keyword>
<evidence type="ECO:0000313" key="8">
    <source>
        <dbReference type="EMBL" id="QGG94659.1"/>
    </source>
</evidence>
<feature type="transmembrane region" description="Helical" evidence="7">
    <location>
        <begin position="96"/>
        <end position="122"/>
    </location>
</feature>
<dbReference type="InterPro" id="IPR006301">
    <property type="entry name" value="FlhA"/>
</dbReference>
<dbReference type="KEGG" id="atq:GH723_05795"/>
<dbReference type="PROSITE" id="PS00994">
    <property type="entry name" value="FHIPEP"/>
    <property type="match status" value="1"/>
</dbReference>
<organism evidence="8 9">
    <name type="scientific">Actinomarinicola tropica</name>
    <dbReference type="NCBI Taxonomy" id="2789776"/>
    <lineage>
        <taxon>Bacteria</taxon>
        <taxon>Bacillati</taxon>
        <taxon>Actinomycetota</taxon>
        <taxon>Acidimicrobiia</taxon>
        <taxon>Acidimicrobiales</taxon>
        <taxon>Iamiaceae</taxon>
        <taxon>Actinomarinicola</taxon>
    </lineage>
</organism>
<keyword evidence="6 7" id="KW-0472">Membrane</keyword>
<dbReference type="PIRSF" id="PIRSF005419">
    <property type="entry name" value="FlhA"/>
    <property type="match status" value="1"/>
</dbReference>
<dbReference type="PRINTS" id="PR00949">
    <property type="entry name" value="TYPE3IMAPROT"/>
</dbReference>
<feature type="transmembrane region" description="Helical" evidence="7">
    <location>
        <begin position="191"/>
        <end position="214"/>
    </location>
</feature>
<feature type="transmembrane region" description="Helical" evidence="7">
    <location>
        <begin position="33"/>
        <end position="52"/>
    </location>
</feature>
<keyword evidence="7" id="KW-0653">Protein transport</keyword>
<reference evidence="8 9" key="1">
    <citation type="submission" date="2019-11" db="EMBL/GenBank/DDBJ databases">
        <authorList>
            <person name="He Y."/>
        </authorList>
    </citation>
    <scope>NUCLEOTIDE SEQUENCE [LARGE SCALE GENOMIC DNA]</scope>
    <source>
        <strain evidence="8 9">SCSIO 58843</strain>
    </source>
</reference>
<dbReference type="PANTHER" id="PTHR30161:SF1">
    <property type="entry name" value="FLAGELLAR BIOSYNTHESIS PROTEIN FLHA-RELATED"/>
    <property type="match status" value="1"/>
</dbReference>
<keyword evidence="3 7" id="KW-1003">Cell membrane</keyword>
<dbReference type="Gene3D" id="3.40.50.12790">
    <property type="entry name" value="FHIPEP family, domain 4"/>
    <property type="match status" value="1"/>
</dbReference>
<dbReference type="Proteomes" id="UP000334019">
    <property type="component" value="Chromosome"/>
</dbReference>
<keyword evidence="8" id="KW-0282">Flagellum</keyword>
<comment type="subcellular location">
    <subcellularLocation>
        <location evidence="1 7">Cell membrane</location>
        <topology evidence="1 7">Multi-pass membrane protein</topology>
    </subcellularLocation>
</comment>
<keyword evidence="7" id="KW-1005">Bacterial flagellum biogenesis</keyword>
<evidence type="ECO:0000256" key="2">
    <source>
        <dbReference type="ARBA" id="ARBA00008835"/>
    </source>
</evidence>
<feature type="transmembrane region" description="Helical" evidence="7">
    <location>
        <begin position="226"/>
        <end position="250"/>
    </location>
</feature>
<dbReference type="PANTHER" id="PTHR30161">
    <property type="entry name" value="FLAGELLAR EXPORT PROTEIN, MEMBRANE FLHA SUBUNIT-RELATED"/>
    <property type="match status" value="1"/>
</dbReference>
<feature type="transmembrane region" description="Helical" evidence="7">
    <location>
        <begin position="58"/>
        <end position="75"/>
    </location>
</feature>
<dbReference type="InterPro" id="IPR025505">
    <property type="entry name" value="FHIPEP_CS"/>
</dbReference>
<sequence length="682" mass="72156">MSDRRLGQAIFPAAVIFVVAMMVIPLPTQLLDLLLTLNIAAGVLLLLASMNVRKPLDLAVFPSLLLVATLFRLGLNISSTRLILSKGDAGEVIEAFGNFVISGSLVVGLVVFLILVVIQFVVITNGATRVAEVGARFTLDAMPGKQMAIDADLNAGVIDDEEARRRREEISSEADFYGAMDGASKFVKGDAIASVIITIINLVGGLVIGVVQLGVPVGEAVSRYSLLTVGDGLVSQIPALLVSISAGLIVTRSAGESDLGSDVFAQFAAQHHALRTGGIALVLVGFVPGLPTVPFVVVGGATLVVSRRLAARAAAVEAAAHDDRIPPPPDPDDPNELMRSMRVEPVSLELAVDLVDLVDVSAGGDLLDRVRGLRRKLALELGMIVPPVRTRDNLDLPLGSYVVRVHGVEVGRGTAPPGQVLVLADDLAALPGVETREAVFGLPAKWVPTSHRAHAEAVGGTVVDRASVITTHLAEICRRHAPELLSRQEVKGLLDVVRRTDPAVVEDLTNAQVGVGEIQLVLQGLLAEQVSIRDLVRILDGISQRARHTRDTEQLVEAARTAIGSAIAVAHAPDGVLAVLTLDPMLEQALLASVQQGEDGRFLAIDPDQAERLGRACAERLVAAEQTGRAPVLVCAPALRPALRRYLSRVLPQLPLLSYEELSDHLTIETLGTVSLEHALEV</sequence>
<dbReference type="InterPro" id="IPR042194">
    <property type="entry name" value="FHIPEP_1"/>
</dbReference>
<evidence type="ECO:0000256" key="3">
    <source>
        <dbReference type="ARBA" id="ARBA00022475"/>
    </source>
</evidence>
<dbReference type="Gene3D" id="1.10.8.540">
    <property type="entry name" value="FHIPEP family, domain 3"/>
    <property type="match status" value="1"/>
</dbReference>
<dbReference type="NCBIfam" id="TIGR01398">
    <property type="entry name" value="FlhA"/>
    <property type="match status" value="1"/>
</dbReference>
<feature type="transmembrane region" description="Helical" evidence="7">
    <location>
        <begin position="279"/>
        <end position="305"/>
    </location>
</feature>
<protein>
    <recommendedName>
        <fullName evidence="7">Flagellar biosynthesis protein FlhA</fullName>
    </recommendedName>
</protein>
<dbReference type="GO" id="GO:0009306">
    <property type="term" value="P:protein secretion"/>
    <property type="evidence" value="ECO:0007669"/>
    <property type="project" value="InterPro"/>
</dbReference>
<gene>
    <name evidence="7 8" type="primary">flhA</name>
    <name evidence="8" type="ORF">GH723_05795</name>
</gene>
<proteinExistence type="inferred from homology"/>
<dbReference type="GO" id="GO:0044780">
    <property type="term" value="P:bacterial-type flagellum assembly"/>
    <property type="evidence" value="ECO:0007669"/>
    <property type="project" value="InterPro"/>
</dbReference>
<keyword evidence="7" id="KW-0813">Transport</keyword>
<evidence type="ECO:0000256" key="7">
    <source>
        <dbReference type="RuleBase" id="RU364093"/>
    </source>
</evidence>
<accession>A0A5Q2RCP4</accession>
<comment type="similarity">
    <text evidence="2 7">Belongs to the FHIPEP (flagella/HR/invasion proteins export pore) family.</text>
</comment>
<keyword evidence="9" id="KW-1185">Reference proteome</keyword>
<dbReference type="InterPro" id="IPR001712">
    <property type="entry name" value="T3SS_FHIPEP"/>
</dbReference>
<evidence type="ECO:0000256" key="1">
    <source>
        <dbReference type="ARBA" id="ARBA00004651"/>
    </source>
</evidence>
<dbReference type="Pfam" id="PF00771">
    <property type="entry name" value="FHIPEP"/>
    <property type="match status" value="1"/>
</dbReference>